<feature type="region of interest" description="Disordered" evidence="1">
    <location>
        <begin position="182"/>
        <end position="413"/>
    </location>
</feature>
<keyword evidence="2" id="KW-1133">Transmembrane helix</keyword>
<feature type="region of interest" description="Disordered" evidence="1">
    <location>
        <begin position="564"/>
        <end position="635"/>
    </location>
</feature>
<gene>
    <name evidence="3" type="ORF">ATEIFO6365_0001064800</name>
</gene>
<dbReference type="EMBL" id="BLJY01000001">
    <property type="protein sequence ID" value="GFF12425.1"/>
    <property type="molecule type" value="Genomic_DNA"/>
</dbReference>
<dbReference type="OrthoDB" id="5415055at2759"/>
<feature type="compositionally biased region" description="Basic and acidic residues" evidence="1">
    <location>
        <begin position="373"/>
        <end position="387"/>
    </location>
</feature>
<keyword evidence="4" id="KW-1185">Reference proteome</keyword>
<organism evidence="3 4">
    <name type="scientific">Aspergillus terreus</name>
    <dbReference type="NCBI Taxonomy" id="33178"/>
    <lineage>
        <taxon>Eukaryota</taxon>
        <taxon>Fungi</taxon>
        <taxon>Dikarya</taxon>
        <taxon>Ascomycota</taxon>
        <taxon>Pezizomycotina</taxon>
        <taxon>Eurotiomycetes</taxon>
        <taxon>Eurotiomycetidae</taxon>
        <taxon>Eurotiales</taxon>
        <taxon>Aspergillaceae</taxon>
        <taxon>Aspergillus</taxon>
        <taxon>Aspergillus subgen. Circumdati</taxon>
    </lineage>
</organism>
<dbReference type="VEuPathDB" id="FungiDB:ATEG_01446"/>
<feature type="compositionally biased region" description="Basic and acidic residues" evidence="1">
    <location>
        <begin position="445"/>
        <end position="459"/>
    </location>
</feature>
<evidence type="ECO:0000256" key="2">
    <source>
        <dbReference type="SAM" id="Phobius"/>
    </source>
</evidence>
<evidence type="ECO:0000256" key="1">
    <source>
        <dbReference type="SAM" id="MobiDB-lite"/>
    </source>
</evidence>
<proteinExistence type="predicted"/>
<feature type="compositionally biased region" description="Basic and acidic residues" evidence="1">
    <location>
        <begin position="234"/>
        <end position="258"/>
    </location>
</feature>
<dbReference type="Proteomes" id="UP000452235">
    <property type="component" value="Unassembled WGS sequence"/>
</dbReference>
<keyword evidence="2" id="KW-0472">Membrane</keyword>
<evidence type="ECO:0000313" key="4">
    <source>
        <dbReference type="Proteomes" id="UP000452235"/>
    </source>
</evidence>
<feature type="transmembrane region" description="Helical" evidence="2">
    <location>
        <begin position="871"/>
        <end position="901"/>
    </location>
</feature>
<feature type="compositionally biased region" description="Low complexity" evidence="1">
    <location>
        <begin position="266"/>
        <end position="279"/>
    </location>
</feature>
<feature type="compositionally biased region" description="Basic and acidic residues" evidence="1">
    <location>
        <begin position="53"/>
        <end position="62"/>
    </location>
</feature>
<evidence type="ECO:0000313" key="3">
    <source>
        <dbReference type="EMBL" id="GFF12425.1"/>
    </source>
</evidence>
<feature type="compositionally biased region" description="Basic and acidic residues" evidence="1">
    <location>
        <begin position="664"/>
        <end position="673"/>
    </location>
</feature>
<dbReference type="AlphaFoldDB" id="A0A5M3YLW7"/>
<feature type="compositionally biased region" description="Basic residues" evidence="1">
    <location>
        <begin position="531"/>
        <end position="540"/>
    </location>
</feature>
<feature type="compositionally biased region" description="Basic and acidic residues" evidence="1">
    <location>
        <begin position="336"/>
        <end position="356"/>
    </location>
</feature>
<feature type="compositionally biased region" description="Polar residues" evidence="1">
    <location>
        <begin position="609"/>
        <end position="621"/>
    </location>
</feature>
<feature type="region of interest" description="Disordered" evidence="1">
    <location>
        <begin position="445"/>
        <end position="482"/>
    </location>
</feature>
<feature type="region of interest" description="Disordered" evidence="1">
    <location>
        <begin position="503"/>
        <end position="542"/>
    </location>
</feature>
<comment type="caution">
    <text evidence="3">The sequence shown here is derived from an EMBL/GenBank/DDBJ whole genome shotgun (WGS) entry which is preliminary data.</text>
</comment>
<feature type="compositionally biased region" description="Basic and acidic residues" evidence="1">
    <location>
        <begin position="397"/>
        <end position="406"/>
    </location>
</feature>
<sequence length="919" mass="101344">MEEYLNLPHGHLLNLQPRPRNPRRARAPHDEVTRSSSPSQEPENAVVDEEDHIDNPASKEPDTAPATPALRRKKATKLPMPKSLTGKTKDWQIDNPAESEEQELKDYSPAPLKDSSPEASRPGATPPTDKDREQYWRKVREMFDKDGKDRPKGHYQEAYRKILSLANSSKQEIAKQKLKYAGGYGHPLKSSPPRSGVACKTKIPSPKSTSHLSSAAITRNPLGCHPPGQVKPRLNRDRSLSLDTREHAAAKASDKTDTTTESSIRSYPSISPVSGPSSSITEWEDRFVVNMPSAKEPNPPTMDGEQIAEFQKSIEKVHSEGGAMLDPDTLPSPRTRSPEDNADQHEKNLKTFDGQDSRSAPPGEISDPVSGEIPDHRRYYSPDEVGKQRFSTIWEESPGRAKRPDPDFNPDGSFLGCKEIKGPKDKNPDEILLFSTFASPTDERPRLIDVSRAPKEWKKAATGQTQPVAEQKGTALHEEWKPNSQNLKSALCSKSSPKTLCQEAKCQQPERTAVPSKPQEKENANSTGLTRGRHVQKKHKRSDDVFIITPTITRTLVNMEDTNGTMRKRSGTAEGMSAAARSTGCRSDIAIDPRPKPPAGSIASGLRRATQNSWERSNASSVPFRPSDLPVGKVDTDRTGVERARAIRGFIRMPGMVKSSTENFDTRTHDNHEQTSQVFPPMSAHGETLPVRSVSDSPRSGSPAKPDTRPEYSSSMRSARIVEVAELDGFQLGEPRESRKESGTVGARFEGRQSPAQNVTVNAVSTVRRRSIAAPSEPQQVLNPLTWSLIMDILALSAAQAHGIYNQLVGNRKSRMDLAKASLNCILGMLGHCLYVFKEILTAFATYNATGKWPHNEDKDLLSSLTEFGQAILYLVALGFLMMMVGRAAGYVVLIGSWIVWFTKPFGWILGSLARAVLT</sequence>
<accession>A0A5M3YLW7</accession>
<keyword evidence="2" id="KW-0812">Transmembrane</keyword>
<name>A0A5M3YLW7_ASPTE</name>
<feature type="compositionally biased region" description="Polar residues" evidence="1">
    <location>
        <begin position="206"/>
        <end position="217"/>
    </location>
</feature>
<feature type="region of interest" description="Disordered" evidence="1">
    <location>
        <begin position="652"/>
        <end position="717"/>
    </location>
</feature>
<reference evidence="3 4" key="1">
    <citation type="submission" date="2020-01" db="EMBL/GenBank/DDBJ databases">
        <title>Aspergillus terreus IFO 6365 whole genome shotgun sequence.</title>
        <authorList>
            <person name="Kanamasa S."/>
            <person name="Takahashi H."/>
        </authorList>
    </citation>
    <scope>NUCLEOTIDE SEQUENCE [LARGE SCALE GENOMIC DNA]</scope>
    <source>
        <strain evidence="3 4">IFO 6365</strain>
    </source>
</reference>
<feature type="region of interest" description="Disordered" evidence="1">
    <location>
        <begin position="1"/>
        <end position="136"/>
    </location>
</feature>
<protein>
    <submittedName>
        <fullName evidence="3">NTP binding protein</fullName>
    </submittedName>
</protein>